<protein>
    <submittedName>
        <fullName evidence="2">Uncharacterized protein</fullName>
    </submittedName>
</protein>
<dbReference type="EMBL" id="UOFR01000034">
    <property type="protein sequence ID" value="VAW95879.1"/>
    <property type="molecule type" value="Genomic_DNA"/>
</dbReference>
<organism evidence="2">
    <name type="scientific">hydrothermal vent metagenome</name>
    <dbReference type="NCBI Taxonomy" id="652676"/>
    <lineage>
        <taxon>unclassified sequences</taxon>
        <taxon>metagenomes</taxon>
        <taxon>ecological metagenomes</taxon>
    </lineage>
</organism>
<accession>A0A3B1AC77</accession>
<feature type="region of interest" description="Disordered" evidence="1">
    <location>
        <begin position="167"/>
        <end position="189"/>
    </location>
</feature>
<dbReference type="AlphaFoldDB" id="A0A3B1AC77"/>
<feature type="compositionally biased region" description="Basic residues" evidence="1">
    <location>
        <begin position="173"/>
        <end position="189"/>
    </location>
</feature>
<name>A0A3B1AC77_9ZZZZ</name>
<evidence type="ECO:0000313" key="2">
    <source>
        <dbReference type="EMBL" id="VAW95879.1"/>
    </source>
</evidence>
<gene>
    <name evidence="2" type="ORF">MNBD_GAMMA21-1569</name>
</gene>
<reference evidence="2" key="1">
    <citation type="submission" date="2018-06" db="EMBL/GenBank/DDBJ databases">
        <authorList>
            <person name="Zhirakovskaya E."/>
        </authorList>
    </citation>
    <scope>NUCLEOTIDE SEQUENCE</scope>
</reference>
<sequence>MSYKSKKAIISVVLGSLIAGMSFQSTAFAAAADRGKKGVMGTATCGGTYFIGNGGTEIQRVNYILRNVSDVGPIYIDRVRVFNAQGTAIFDSDVSSIPASRNNIINAADNSIEPRQSANLRIVDLIPTQGRNTRPLQAVINWSADEPVLTLEATGVRTTAAYDSATGAIGPQRGRHSNGCRTTKLKKRY</sequence>
<evidence type="ECO:0000256" key="1">
    <source>
        <dbReference type="SAM" id="MobiDB-lite"/>
    </source>
</evidence>
<proteinExistence type="predicted"/>